<proteinExistence type="inferred from homology"/>
<dbReference type="InterPro" id="IPR044801">
    <property type="entry name" value="Filamin"/>
</dbReference>
<dbReference type="PANTHER" id="PTHR38537">
    <property type="entry name" value="JITTERBUG, ISOFORM N"/>
    <property type="match status" value="1"/>
</dbReference>
<dbReference type="Proteomes" id="UP000838412">
    <property type="component" value="Chromosome 15"/>
</dbReference>
<feature type="repeat" description="Filamin" evidence="3">
    <location>
        <begin position="111"/>
        <end position="205"/>
    </location>
</feature>
<reference evidence="5" key="1">
    <citation type="submission" date="2022-01" db="EMBL/GenBank/DDBJ databases">
        <authorList>
            <person name="Braso-Vives M."/>
        </authorList>
    </citation>
    <scope>NUCLEOTIDE SEQUENCE</scope>
</reference>
<dbReference type="FunFam" id="2.60.40.10:FF:000096">
    <property type="entry name" value="filamin-C isoform X2"/>
    <property type="match status" value="1"/>
</dbReference>
<dbReference type="SMART" id="SM00557">
    <property type="entry name" value="IG_FLMN"/>
    <property type="match status" value="1"/>
</dbReference>
<protein>
    <submittedName>
        <fullName evidence="5">FLNB protein</fullName>
    </submittedName>
</protein>
<dbReference type="PANTHER" id="PTHR38537:SF8">
    <property type="entry name" value="FILAMIN-A"/>
    <property type="match status" value="1"/>
</dbReference>
<organism evidence="5 6">
    <name type="scientific">Branchiostoma lanceolatum</name>
    <name type="common">Common lancelet</name>
    <name type="synonym">Amphioxus lanceolatum</name>
    <dbReference type="NCBI Taxonomy" id="7740"/>
    <lineage>
        <taxon>Eukaryota</taxon>
        <taxon>Metazoa</taxon>
        <taxon>Chordata</taxon>
        <taxon>Cephalochordata</taxon>
        <taxon>Leptocardii</taxon>
        <taxon>Amphioxiformes</taxon>
        <taxon>Branchiostomatidae</taxon>
        <taxon>Branchiostoma</taxon>
    </lineage>
</organism>
<dbReference type="InterPro" id="IPR001298">
    <property type="entry name" value="Filamin/ABP280_rpt"/>
</dbReference>
<dbReference type="SUPFAM" id="SSF81296">
    <property type="entry name" value="E set domains"/>
    <property type="match status" value="1"/>
</dbReference>
<dbReference type="EMBL" id="OV696700">
    <property type="protein sequence ID" value="CAH1246513.1"/>
    <property type="molecule type" value="Genomic_DNA"/>
</dbReference>
<sequence length="206" mass="21589">MSGRQVQITSYKTSSGGGRPGQGVTQSSESHVYSSSSESYVKETGSTKMRGSYNVQSSSFSSGSFGAFSQGFSDDFPSLSKGFGQPFGSEGFSKMSKIMSSAGGSLFLTPSSNSTVTMVRAEGACLKQAYLGELSTFSVDCSRAGKSALVVGMLGPTTPCEELDVKHIGDNKYVVSFKASEKGPHSLAVLWGDEHIPGSPFDVTVF</sequence>
<comment type="similarity">
    <text evidence="1">Belongs to the filamin family.</text>
</comment>
<accession>A0A8J9Z3N6</accession>
<dbReference type="OrthoDB" id="5334309at2759"/>
<feature type="compositionally biased region" description="Polar residues" evidence="4">
    <location>
        <begin position="1"/>
        <end position="14"/>
    </location>
</feature>
<evidence type="ECO:0000256" key="3">
    <source>
        <dbReference type="PROSITE-ProRule" id="PRU00087"/>
    </source>
</evidence>
<dbReference type="InterPro" id="IPR013783">
    <property type="entry name" value="Ig-like_fold"/>
</dbReference>
<evidence type="ECO:0000256" key="2">
    <source>
        <dbReference type="ARBA" id="ARBA00022737"/>
    </source>
</evidence>
<dbReference type="GO" id="GO:0051015">
    <property type="term" value="F:actin filament binding"/>
    <property type="evidence" value="ECO:0007669"/>
    <property type="project" value="InterPro"/>
</dbReference>
<keyword evidence="2" id="KW-0677">Repeat</keyword>
<feature type="compositionally biased region" description="Low complexity" evidence="4">
    <location>
        <begin position="27"/>
        <end position="39"/>
    </location>
</feature>
<evidence type="ECO:0000313" key="5">
    <source>
        <dbReference type="EMBL" id="CAH1246513.1"/>
    </source>
</evidence>
<dbReference type="AlphaFoldDB" id="A0A8J9Z3N6"/>
<feature type="region of interest" description="Disordered" evidence="4">
    <location>
        <begin position="1"/>
        <end position="40"/>
    </location>
</feature>
<gene>
    <name evidence="5" type="primary">FLNB</name>
    <name evidence="5" type="ORF">BLAG_LOCUS8517</name>
</gene>
<keyword evidence="6" id="KW-1185">Reference proteome</keyword>
<dbReference type="InterPro" id="IPR017868">
    <property type="entry name" value="Filamin/ABP280_repeat-like"/>
</dbReference>
<name>A0A8J9Z3N6_BRALA</name>
<dbReference type="InterPro" id="IPR014756">
    <property type="entry name" value="Ig_E-set"/>
</dbReference>
<evidence type="ECO:0000256" key="1">
    <source>
        <dbReference type="ARBA" id="ARBA00009238"/>
    </source>
</evidence>
<evidence type="ECO:0000313" key="6">
    <source>
        <dbReference type="Proteomes" id="UP000838412"/>
    </source>
</evidence>
<evidence type="ECO:0000256" key="4">
    <source>
        <dbReference type="SAM" id="MobiDB-lite"/>
    </source>
</evidence>
<dbReference type="Pfam" id="PF00630">
    <property type="entry name" value="Filamin"/>
    <property type="match status" value="1"/>
</dbReference>
<dbReference type="PROSITE" id="PS50194">
    <property type="entry name" value="FILAMIN_REPEAT"/>
    <property type="match status" value="1"/>
</dbReference>
<dbReference type="GO" id="GO:0030036">
    <property type="term" value="P:actin cytoskeleton organization"/>
    <property type="evidence" value="ECO:0007669"/>
    <property type="project" value="InterPro"/>
</dbReference>
<dbReference type="Gene3D" id="2.60.40.10">
    <property type="entry name" value="Immunoglobulins"/>
    <property type="match status" value="1"/>
</dbReference>